<gene>
    <name evidence="3" type="ORF">C1H46_032532</name>
    <name evidence="2" type="ORF">C1H46_041137</name>
</gene>
<dbReference type="Proteomes" id="UP000315295">
    <property type="component" value="Unassembled WGS sequence"/>
</dbReference>
<dbReference type="AlphaFoldDB" id="A0A540KGJ2"/>
<comment type="caution">
    <text evidence="2">The sequence shown here is derived from an EMBL/GenBank/DDBJ whole genome shotgun (WGS) entry which is preliminary data.</text>
</comment>
<feature type="chain" id="PRO_5036135709" description="Secreted protein" evidence="1">
    <location>
        <begin position="16"/>
        <end position="64"/>
    </location>
</feature>
<feature type="signal peptide" evidence="1">
    <location>
        <begin position="1"/>
        <end position="15"/>
    </location>
</feature>
<dbReference type="EMBL" id="VIEB01000745">
    <property type="protein sequence ID" value="TQD81929.1"/>
    <property type="molecule type" value="Genomic_DNA"/>
</dbReference>
<evidence type="ECO:0000313" key="3">
    <source>
        <dbReference type="EMBL" id="TQD81929.1"/>
    </source>
</evidence>
<dbReference type="EMBL" id="VIEB01001301">
    <property type="protein sequence ID" value="TQD73347.1"/>
    <property type="molecule type" value="Genomic_DNA"/>
</dbReference>
<evidence type="ECO:0000313" key="2">
    <source>
        <dbReference type="EMBL" id="TQD73347.1"/>
    </source>
</evidence>
<proteinExistence type="predicted"/>
<keyword evidence="4" id="KW-1185">Reference proteome</keyword>
<evidence type="ECO:0000256" key="1">
    <source>
        <dbReference type="SAM" id="SignalP"/>
    </source>
</evidence>
<name>A0A540KGJ2_MALBA</name>
<organism evidence="2 4">
    <name type="scientific">Malus baccata</name>
    <name type="common">Siberian crab apple</name>
    <name type="synonym">Pyrus baccata</name>
    <dbReference type="NCBI Taxonomy" id="106549"/>
    <lineage>
        <taxon>Eukaryota</taxon>
        <taxon>Viridiplantae</taxon>
        <taxon>Streptophyta</taxon>
        <taxon>Embryophyta</taxon>
        <taxon>Tracheophyta</taxon>
        <taxon>Spermatophyta</taxon>
        <taxon>Magnoliopsida</taxon>
        <taxon>eudicotyledons</taxon>
        <taxon>Gunneridae</taxon>
        <taxon>Pentapetalae</taxon>
        <taxon>rosids</taxon>
        <taxon>fabids</taxon>
        <taxon>Rosales</taxon>
        <taxon>Rosaceae</taxon>
        <taxon>Amygdaloideae</taxon>
        <taxon>Maleae</taxon>
        <taxon>Malus</taxon>
    </lineage>
</organism>
<keyword evidence="1" id="KW-0732">Signal</keyword>
<protein>
    <recommendedName>
        <fullName evidence="5">Secreted protein</fullName>
    </recommendedName>
</protein>
<evidence type="ECO:0000313" key="4">
    <source>
        <dbReference type="Proteomes" id="UP000315295"/>
    </source>
</evidence>
<accession>A0A540KGJ2</accession>
<sequence length="64" mass="6833">MLWGCWSAAVGLPRAVPVSWVTGFGLDGLWVKSSVGWVVVDEWVGGSSDFQSNPKPIGLVSTKQ</sequence>
<evidence type="ECO:0008006" key="5">
    <source>
        <dbReference type="Google" id="ProtNLM"/>
    </source>
</evidence>
<reference evidence="2 4" key="1">
    <citation type="journal article" date="2019" name="G3 (Bethesda)">
        <title>Sequencing of a Wild Apple (Malus baccata) Genome Unravels the Differences Between Cultivated and Wild Apple Species Regarding Disease Resistance and Cold Tolerance.</title>
        <authorList>
            <person name="Chen X."/>
        </authorList>
    </citation>
    <scope>NUCLEOTIDE SEQUENCE [LARGE SCALE GENOMIC DNA]</scope>
    <source>
        <strain evidence="4">cv. Shandingzi</strain>
        <tissue evidence="2">Leaves</tissue>
    </source>
</reference>